<name>K0TJA3_THAOC</name>
<dbReference type="EMBL" id="AGNL01000518">
    <property type="protein sequence ID" value="EJK77705.1"/>
    <property type="molecule type" value="Genomic_DNA"/>
</dbReference>
<dbReference type="SMART" id="SM00671">
    <property type="entry name" value="SEL1"/>
    <property type="match status" value="3"/>
</dbReference>
<gene>
    <name evidence="1" type="ORF">THAOC_00443</name>
</gene>
<dbReference type="Gene3D" id="1.25.40.10">
    <property type="entry name" value="Tetratricopeptide repeat domain"/>
    <property type="match status" value="1"/>
</dbReference>
<proteinExistence type="predicted"/>
<dbReference type="AlphaFoldDB" id="K0TJA3"/>
<dbReference type="PANTHER" id="PTHR43628:SF1">
    <property type="entry name" value="CHITIN SYNTHASE REGULATORY FACTOR 2-RELATED"/>
    <property type="match status" value="1"/>
</dbReference>
<evidence type="ECO:0000313" key="2">
    <source>
        <dbReference type="Proteomes" id="UP000266841"/>
    </source>
</evidence>
<dbReference type="InterPro" id="IPR052945">
    <property type="entry name" value="Mitotic_Regulator"/>
</dbReference>
<accession>K0TJA3</accession>
<dbReference type="InterPro" id="IPR011990">
    <property type="entry name" value="TPR-like_helical_dom_sf"/>
</dbReference>
<keyword evidence="2" id="KW-1185">Reference proteome</keyword>
<dbReference type="Proteomes" id="UP000266841">
    <property type="component" value="Unassembled WGS sequence"/>
</dbReference>
<dbReference type="eggNOG" id="ENOG502SDB9">
    <property type="taxonomic scope" value="Eukaryota"/>
</dbReference>
<dbReference type="Pfam" id="PF08238">
    <property type="entry name" value="Sel1"/>
    <property type="match status" value="2"/>
</dbReference>
<sequence length="165" mass="18571">MIQKRVCKRDVEAIYQLGNQYFHGGLGFTNDVPRAIELWTEAAELGSVDAHRDLGVVHYNGDDVQQDKPRGVRQFQEAAMKGDVESRHSLGFAELENGNYELAVRHCMISAKMGHEKSLNVIKEMFMGGEATKAQYADALRGYGDAMEEMKSHQREEAKRLAIEP</sequence>
<dbReference type="PANTHER" id="PTHR43628">
    <property type="entry name" value="ACTIVATOR OF C KINASE PROTEIN 1-RELATED"/>
    <property type="match status" value="1"/>
</dbReference>
<organism evidence="1 2">
    <name type="scientific">Thalassiosira oceanica</name>
    <name type="common">Marine diatom</name>
    <dbReference type="NCBI Taxonomy" id="159749"/>
    <lineage>
        <taxon>Eukaryota</taxon>
        <taxon>Sar</taxon>
        <taxon>Stramenopiles</taxon>
        <taxon>Ochrophyta</taxon>
        <taxon>Bacillariophyta</taxon>
        <taxon>Coscinodiscophyceae</taxon>
        <taxon>Thalassiosirophycidae</taxon>
        <taxon>Thalassiosirales</taxon>
        <taxon>Thalassiosiraceae</taxon>
        <taxon>Thalassiosira</taxon>
    </lineage>
</organism>
<protein>
    <submittedName>
        <fullName evidence="1">Uncharacterized protein</fullName>
    </submittedName>
</protein>
<dbReference type="SUPFAM" id="SSF81901">
    <property type="entry name" value="HCP-like"/>
    <property type="match status" value="1"/>
</dbReference>
<evidence type="ECO:0000313" key="1">
    <source>
        <dbReference type="EMBL" id="EJK77705.1"/>
    </source>
</evidence>
<dbReference type="InterPro" id="IPR006597">
    <property type="entry name" value="Sel1-like"/>
</dbReference>
<dbReference type="OrthoDB" id="202041at2759"/>
<comment type="caution">
    <text evidence="1">The sequence shown here is derived from an EMBL/GenBank/DDBJ whole genome shotgun (WGS) entry which is preliminary data.</text>
</comment>
<reference evidence="1 2" key="1">
    <citation type="journal article" date="2012" name="Genome Biol.">
        <title>Genome and low-iron response of an oceanic diatom adapted to chronic iron limitation.</title>
        <authorList>
            <person name="Lommer M."/>
            <person name="Specht M."/>
            <person name="Roy A.S."/>
            <person name="Kraemer L."/>
            <person name="Andreson R."/>
            <person name="Gutowska M.A."/>
            <person name="Wolf J."/>
            <person name="Bergner S.V."/>
            <person name="Schilhabel M.B."/>
            <person name="Klostermeier U.C."/>
            <person name="Beiko R.G."/>
            <person name="Rosenstiel P."/>
            <person name="Hippler M."/>
            <person name="Laroche J."/>
        </authorList>
    </citation>
    <scope>NUCLEOTIDE SEQUENCE [LARGE SCALE GENOMIC DNA]</scope>
    <source>
        <strain evidence="1 2">CCMP1005</strain>
    </source>
</reference>